<gene>
    <name evidence="3" type="ORF">GCM10023184_43870</name>
</gene>
<feature type="transmembrane region" description="Helical" evidence="2">
    <location>
        <begin position="55"/>
        <end position="73"/>
    </location>
</feature>
<comment type="caution">
    <text evidence="3">The sequence shown here is derived from an EMBL/GenBank/DDBJ whole genome shotgun (WGS) entry which is preliminary data.</text>
</comment>
<feature type="transmembrane region" description="Helical" evidence="2">
    <location>
        <begin position="79"/>
        <end position="98"/>
    </location>
</feature>
<dbReference type="Proteomes" id="UP001501725">
    <property type="component" value="Unassembled WGS sequence"/>
</dbReference>
<proteinExistence type="predicted"/>
<accession>A0ABP8HS68</accession>
<sequence>MNQTTTQQQSSAGGFLSKKPARMHVAGRTSGTQSEGAHNDDDDARTHKRVDGRKLLLGAGLLTVIVLYLRSSHPLLEESGPALIAFLLLAMLGTTSSTQNQQ</sequence>
<name>A0ABP8HS68_9BACT</name>
<keyword evidence="2" id="KW-0472">Membrane</keyword>
<evidence type="ECO:0000313" key="4">
    <source>
        <dbReference type="Proteomes" id="UP001501725"/>
    </source>
</evidence>
<reference evidence="4" key="1">
    <citation type="journal article" date="2019" name="Int. J. Syst. Evol. Microbiol.">
        <title>The Global Catalogue of Microorganisms (GCM) 10K type strain sequencing project: providing services to taxonomists for standard genome sequencing and annotation.</title>
        <authorList>
            <consortium name="The Broad Institute Genomics Platform"/>
            <consortium name="The Broad Institute Genome Sequencing Center for Infectious Disease"/>
            <person name="Wu L."/>
            <person name="Ma J."/>
        </authorList>
    </citation>
    <scope>NUCLEOTIDE SEQUENCE [LARGE SCALE GENOMIC DNA]</scope>
    <source>
        <strain evidence="4">JCM 17919</strain>
    </source>
</reference>
<keyword evidence="2" id="KW-0812">Transmembrane</keyword>
<dbReference type="RefSeq" id="WP_345258132.1">
    <property type="nucleotide sequence ID" value="NZ_BAABGY010000018.1"/>
</dbReference>
<evidence type="ECO:0000256" key="2">
    <source>
        <dbReference type="SAM" id="Phobius"/>
    </source>
</evidence>
<feature type="region of interest" description="Disordered" evidence="1">
    <location>
        <begin position="1"/>
        <end position="47"/>
    </location>
</feature>
<evidence type="ECO:0000256" key="1">
    <source>
        <dbReference type="SAM" id="MobiDB-lite"/>
    </source>
</evidence>
<evidence type="ECO:0000313" key="3">
    <source>
        <dbReference type="EMBL" id="GAA4343553.1"/>
    </source>
</evidence>
<keyword evidence="4" id="KW-1185">Reference proteome</keyword>
<protein>
    <submittedName>
        <fullName evidence="3">Uncharacterized protein</fullName>
    </submittedName>
</protein>
<keyword evidence="2" id="KW-1133">Transmembrane helix</keyword>
<organism evidence="3 4">
    <name type="scientific">Flaviaesturariibacter amylovorans</name>
    <dbReference type="NCBI Taxonomy" id="1084520"/>
    <lineage>
        <taxon>Bacteria</taxon>
        <taxon>Pseudomonadati</taxon>
        <taxon>Bacteroidota</taxon>
        <taxon>Chitinophagia</taxon>
        <taxon>Chitinophagales</taxon>
        <taxon>Chitinophagaceae</taxon>
        <taxon>Flaviaestuariibacter</taxon>
    </lineage>
</organism>
<dbReference type="EMBL" id="BAABGY010000018">
    <property type="protein sequence ID" value="GAA4343553.1"/>
    <property type="molecule type" value="Genomic_DNA"/>
</dbReference>